<dbReference type="FunFam" id="3.90.550.10:FF:000122">
    <property type="entry name" value="Dolichol-phosphate mannosyltransferase subunit 1"/>
    <property type="match status" value="1"/>
</dbReference>
<organism evidence="11 12">
    <name type="scientific">Azoarcus sp. (strain BH72)</name>
    <dbReference type="NCBI Taxonomy" id="418699"/>
    <lineage>
        <taxon>Bacteria</taxon>
        <taxon>Pseudomonadati</taxon>
        <taxon>Pseudomonadota</taxon>
        <taxon>Betaproteobacteria</taxon>
        <taxon>Rhodocyclales</taxon>
        <taxon>Zoogloeaceae</taxon>
        <taxon>Azoarcus</taxon>
    </lineage>
</organism>
<dbReference type="GO" id="GO:0000271">
    <property type="term" value="P:polysaccharide biosynthetic process"/>
    <property type="evidence" value="ECO:0007669"/>
    <property type="project" value="InterPro"/>
</dbReference>
<evidence type="ECO:0000256" key="1">
    <source>
        <dbReference type="ARBA" id="ARBA00004141"/>
    </source>
</evidence>
<dbReference type="RefSeq" id="WP_011766111.1">
    <property type="nucleotide sequence ID" value="NC_008702.1"/>
</dbReference>
<dbReference type="InterPro" id="IPR029044">
    <property type="entry name" value="Nucleotide-diphossugar_trans"/>
</dbReference>
<feature type="domain" description="GtrA/DPMS transmembrane" evidence="10">
    <location>
        <begin position="245"/>
        <end position="362"/>
    </location>
</feature>
<dbReference type="PANTHER" id="PTHR43398:SF1">
    <property type="entry name" value="DOLICHOL-PHOSPHATE MANNOSYLTRANSFERASE SUBUNIT 1"/>
    <property type="match status" value="1"/>
</dbReference>
<dbReference type="EMBL" id="AM406670">
    <property type="protein sequence ID" value="CAL94997.1"/>
    <property type="molecule type" value="Genomic_DNA"/>
</dbReference>
<feature type="transmembrane region" description="Helical" evidence="8">
    <location>
        <begin position="273"/>
        <end position="293"/>
    </location>
</feature>
<dbReference type="CDD" id="cd06442">
    <property type="entry name" value="DPM1_like"/>
    <property type="match status" value="1"/>
</dbReference>
<dbReference type="InterPro" id="IPR001173">
    <property type="entry name" value="Glyco_trans_2-like"/>
</dbReference>
<sequence>MKVVVIVPTYNERSNIGPLVEALDQQFATLAHDMHILVVDDNSPDGTAAEVRALQTRFPRLHLIEGRKAGLGAAYVRGMNHAMDALGADVVFEMDADFSHRPEDLPRLMAEIDRGADFVIGSRYVKGGSIPANWGLMRRLNSLGGNIVARYVAGIYRVRDCTAGFRAIRCAVLRGIDFSRLRVQGYAFQVALLHAAVTNGARVVEIPVDFIDRTRGESKLGFADIMEFVWNAWWIRLQSSRVFIKFALVGLSGVAVNLGAFAAFLALGMNKFVASPLAIEVSIVSNFLLNNYWTFRWRKTRDRVRVKGLKFNVVSLVALGVSFSTFAAVSSLYPALPPWVPQLAGIPPAMLVNYFLNSYWTFRHADAS</sequence>
<feature type="transmembrane region" description="Helical" evidence="8">
    <location>
        <begin position="313"/>
        <end position="333"/>
    </location>
</feature>
<evidence type="ECO:0000256" key="2">
    <source>
        <dbReference type="ARBA" id="ARBA00006739"/>
    </source>
</evidence>
<dbReference type="eggNOG" id="COG2246">
    <property type="taxonomic scope" value="Bacteria"/>
</dbReference>
<evidence type="ECO:0000313" key="12">
    <source>
        <dbReference type="Proteomes" id="UP000002588"/>
    </source>
</evidence>
<keyword evidence="5 8" id="KW-0812">Transmembrane</keyword>
<evidence type="ECO:0000256" key="3">
    <source>
        <dbReference type="ARBA" id="ARBA00022676"/>
    </source>
</evidence>
<name>A1K842_AZOSB</name>
<feature type="transmembrane region" description="Helical" evidence="8">
    <location>
        <begin position="246"/>
        <end position="267"/>
    </location>
</feature>
<feature type="domain" description="Glycosyltransferase 2-like" evidence="9">
    <location>
        <begin position="5"/>
        <end position="174"/>
    </location>
</feature>
<comment type="subcellular location">
    <subcellularLocation>
        <location evidence="1">Membrane</location>
        <topology evidence="1">Multi-pass membrane protein</topology>
    </subcellularLocation>
</comment>
<evidence type="ECO:0000256" key="6">
    <source>
        <dbReference type="ARBA" id="ARBA00022989"/>
    </source>
</evidence>
<evidence type="ECO:0000256" key="8">
    <source>
        <dbReference type="SAM" id="Phobius"/>
    </source>
</evidence>
<dbReference type="SUPFAM" id="SSF53448">
    <property type="entry name" value="Nucleotide-diphospho-sugar transferases"/>
    <property type="match status" value="1"/>
</dbReference>
<proteinExistence type="inferred from homology"/>
<dbReference type="Pfam" id="PF04138">
    <property type="entry name" value="GtrA_DPMS_TM"/>
    <property type="match status" value="1"/>
</dbReference>
<gene>
    <name evidence="11" type="ordered locus">azo2380</name>
</gene>
<evidence type="ECO:0000256" key="5">
    <source>
        <dbReference type="ARBA" id="ARBA00022692"/>
    </source>
</evidence>
<dbReference type="CAZy" id="GT2">
    <property type="family name" value="Glycosyltransferase Family 2"/>
</dbReference>
<dbReference type="STRING" id="62928.azo2380"/>
<reference evidence="11 12" key="1">
    <citation type="journal article" date="2006" name="Nat. Biotechnol.">
        <title>Complete genome of the mutualistic, N2-fixing grass endophyte Azoarcus sp. strain BH72.</title>
        <authorList>
            <person name="Krause A."/>
            <person name="Ramakumar A."/>
            <person name="Bartels D."/>
            <person name="Battistoni F."/>
            <person name="Bekel T."/>
            <person name="Boch J."/>
            <person name="Boehm M."/>
            <person name="Friedrich F."/>
            <person name="Hurek T."/>
            <person name="Krause L."/>
            <person name="Linke B."/>
            <person name="McHardy A.C."/>
            <person name="Sarkar A."/>
            <person name="Schneiker S."/>
            <person name="Syed A.A."/>
            <person name="Thauer R."/>
            <person name="Vorhoelter F.-J."/>
            <person name="Weidner S."/>
            <person name="Puehler A."/>
            <person name="Reinhold-Hurek B."/>
            <person name="Kaiser O."/>
            <person name="Goesmann A."/>
        </authorList>
    </citation>
    <scope>NUCLEOTIDE SEQUENCE [LARGE SCALE GENOMIC DNA]</scope>
    <source>
        <strain evidence="11 12">BH72</strain>
    </source>
</reference>
<protein>
    <submittedName>
        <fullName evidence="11">Glycosyltransferase</fullName>
        <ecNumber evidence="11">2.4.1.-</ecNumber>
    </submittedName>
</protein>
<evidence type="ECO:0000313" key="11">
    <source>
        <dbReference type="EMBL" id="CAL94997.1"/>
    </source>
</evidence>
<dbReference type="GO" id="GO:0016020">
    <property type="term" value="C:membrane"/>
    <property type="evidence" value="ECO:0007669"/>
    <property type="project" value="UniProtKB-SubCell"/>
</dbReference>
<evidence type="ECO:0000259" key="9">
    <source>
        <dbReference type="Pfam" id="PF00535"/>
    </source>
</evidence>
<feature type="transmembrane region" description="Helical" evidence="8">
    <location>
        <begin position="339"/>
        <end position="356"/>
    </location>
</feature>
<keyword evidence="6 8" id="KW-1133">Transmembrane helix</keyword>
<dbReference type="HOGENOM" id="CLU_039727_0_0_4"/>
<evidence type="ECO:0000259" key="10">
    <source>
        <dbReference type="Pfam" id="PF04138"/>
    </source>
</evidence>
<dbReference type="eggNOG" id="COG0463">
    <property type="taxonomic scope" value="Bacteria"/>
</dbReference>
<dbReference type="EC" id="2.4.1.-" evidence="11"/>
<evidence type="ECO:0000256" key="4">
    <source>
        <dbReference type="ARBA" id="ARBA00022679"/>
    </source>
</evidence>
<dbReference type="KEGG" id="azo:azo2380"/>
<dbReference type="InterPro" id="IPR039528">
    <property type="entry name" value="DPM1-like"/>
</dbReference>
<dbReference type="Proteomes" id="UP000002588">
    <property type="component" value="Chromosome"/>
</dbReference>
<keyword evidence="3 11" id="KW-0328">Glycosyltransferase</keyword>
<dbReference type="PANTHER" id="PTHR43398">
    <property type="entry name" value="DOLICHOL-PHOSPHATE MANNOSYLTRANSFERASE SUBUNIT 1"/>
    <property type="match status" value="1"/>
</dbReference>
<comment type="similarity">
    <text evidence="2">Belongs to the glycosyltransferase 2 family.</text>
</comment>
<dbReference type="Pfam" id="PF00535">
    <property type="entry name" value="Glycos_transf_2"/>
    <property type="match status" value="1"/>
</dbReference>
<dbReference type="InterPro" id="IPR007267">
    <property type="entry name" value="GtrA_DPMS_TM"/>
</dbReference>
<evidence type="ECO:0000256" key="7">
    <source>
        <dbReference type="ARBA" id="ARBA00023136"/>
    </source>
</evidence>
<dbReference type="GO" id="GO:0004582">
    <property type="term" value="F:dolichyl-phosphate beta-D-mannosyltransferase activity"/>
    <property type="evidence" value="ECO:0007669"/>
    <property type="project" value="InterPro"/>
</dbReference>
<dbReference type="GO" id="GO:0009247">
    <property type="term" value="P:glycolipid biosynthetic process"/>
    <property type="evidence" value="ECO:0007669"/>
    <property type="project" value="TreeGrafter"/>
</dbReference>
<accession>A1K842</accession>
<dbReference type="AlphaFoldDB" id="A1K842"/>
<keyword evidence="7 8" id="KW-0472">Membrane</keyword>
<dbReference type="Gene3D" id="3.90.550.10">
    <property type="entry name" value="Spore Coat Polysaccharide Biosynthesis Protein SpsA, Chain A"/>
    <property type="match status" value="1"/>
</dbReference>
<keyword evidence="4 11" id="KW-0808">Transferase</keyword>
<keyword evidence="12" id="KW-1185">Reference proteome</keyword>